<dbReference type="Proteomes" id="UP000299102">
    <property type="component" value="Unassembled WGS sequence"/>
</dbReference>
<gene>
    <name evidence="1" type="ORF">EVAR_101040_1</name>
</gene>
<sequence length="89" mass="10244">MLMLVLIPLKPSLDMLLLTHNIPPPLQKRSVLVKDASTYFRRRPQLFTALYQSLAGELACLALRRTYSSATNFHKQLFTLKAFDVALYY</sequence>
<evidence type="ECO:0000313" key="1">
    <source>
        <dbReference type="EMBL" id="GBP15188.1"/>
    </source>
</evidence>
<evidence type="ECO:0000313" key="2">
    <source>
        <dbReference type="Proteomes" id="UP000299102"/>
    </source>
</evidence>
<keyword evidence="2" id="KW-1185">Reference proteome</keyword>
<proteinExistence type="predicted"/>
<organism evidence="1 2">
    <name type="scientific">Eumeta variegata</name>
    <name type="common">Bagworm moth</name>
    <name type="synonym">Eumeta japonica</name>
    <dbReference type="NCBI Taxonomy" id="151549"/>
    <lineage>
        <taxon>Eukaryota</taxon>
        <taxon>Metazoa</taxon>
        <taxon>Ecdysozoa</taxon>
        <taxon>Arthropoda</taxon>
        <taxon>Hexapoda</taxon>
        <taxon>Insecta</taxon>
        <taxon>Pterygota</taxon>
        <taxon>Neoptera</taxon>
        <taxon>Endopterygota</taxon>
        <taxon>Lepidoptera</taxon>
        <taxon>Glossata</taxon>
        <taxon>Ditrysia</taxon>
        <taxon>Tineoidea</taxon>
        <taxon>Psychidae</taxon>
        <taxon>Oiketicinae</taxon>
        <taxon>Eumeta</taxon>
    </lineage>
</organism>
<dbReference type="AlphaFoldDB" id="A0A4C1TNG6"/>
<comment type="caution">
    <text evidence="1">The sequence shown here is derived from an EMBL/GenBank/DDBJ whole genome shotgun (WGS) entry which is preliminary data.</text>
</comment>
<protein>
    <submittedName>
        <fullName evidence="1">Uncharacterized protein</fullName>
    </submittedName>
</protein>
<reference evidence="1 2" key="1">
    <citation type="journal article" date="2019" name="Commun. Biol.">
        <title>The bagworm genome reveals a unique fibroin gene that provides high tensile strength.</title>
        <authorList>
            <person name="Kono N."/>
            <person name="Nakamura H."/>
            <person name="Ohtoshi R."/>
            <person name="Tomita M."/>
            <person name="Numata K."/>
            <person name="Arakawa K."/>
        </authorList>
    </citation>
    <scope>NUCLEOTIDE SEQUENCE [LARGE SCALE GENOMIC DNA]</scope>
</reference>
<dbReference type="EMBL" id="BGZK01005719">
    <property type="protein sequence ID" value="GBP15188.1"/>
    <property type="molecule type" value="Genomic_DNA"/>
</dbReference>
<name>A0A4C1TNG6_EUMVA</name>
<accession>A0A4C1TNG6</accession>